<dbReference type="AlphaFoldDB" id="A0A9N8W034"/>
<name>A0A9N8W034_9GLOM</name>
<reference evidence="2" key="1">
    <citation type="submission" date="2021-06" db="EMBL/GenBank/DDBJ databases">
        <authorList>
            <person name="Kallberg Y."/>
            <person name="Tangrot J."/>
            <person name="Rosling A."/>
        </authorList>
    </citation>
    <scope>NUCLEOTIDE SEQUENCE</scope>
    <source>
        <strain evidence="2">FL130A</strain>
    </source>
</reference>
<organism evidence="2 3">
    <name type="scientific">Ambispora leptoticha</name>
    <dbReference type="NCBI Taxonomy" id="144679"/>
    <lineage>
        <taxon>Eukaryota</taxon>
        <taxon>Fungi</taxon>
        <taxon>Fungi incertae sedis</taxon>
        <taxon>Mucoromycota</taxon>
        <taxon>Glomeromycotina</taxon>
        <taxon>Glomeromycetes</taxon>
        <taxon>Archaeosporales</taxon>
        <taxon>Ambisporaceae</taxon>
        <taxon>Ambispora</taxon>
    </lineage>
</organism>
<proteinExistence type="predicted"/>
<accession>A0A9N8W034</accession>
<dbReference type="EMBL" id="CAJVPS010000274">
    <property type="protein sequence ID" value="CAG8472428.1"/>
    <property type="molecule type" value="Genomic_DNA"/>
</dbReference>
<evidence type="ECO:0000313" key="2">
    <source>
        <dbReference type="EMBL" id="CAG8472428.1"/>
    </source>
</evidence>
<feature type="region of interest" description="Disordered" evidence="1">
    <location>
        <begin position="66"/>
        <end position="97"/>
    </location>
</feature>
<evidence type="ECO:0000256" key="1">
    <source>
        <dbReference type="SAM" id="MobiDB-lite"/>
    </source>
</evidence>
<sequence length="137" mass="16024">MAAAIETPIVVSSSSQFATRANNNSQEQYQRSFFRRAWDKLEDILVRVQNKNTTYQDDDDILEEEFHNPLNPHRRQALKEGSIKSRISTDSGKHYDPWQQRINEELQQTQMEHVRIKNMISGWASDEVAPWLMGLFS</sequence>
<keyword evidence="3" id="KW-1185">Reference proteome</keyword>
<dbReference type="Proteomes" id="UP000789508">
    <property type="component" value="Unassembled WGS sequence"/>
</dbReference>
<protein>
    <submittedName>
        <fullName evidence="2">9673_t:CDS:1</fullName>
    </submittedName>
</protein>
<comment type="caution">
    <text evidence="2">The sequence shown here is derived from an EMBL/GenBank/DDBJ whole genome shotgun (WGS) entry which is preliminary data.</text>
</comment>
<gene>
    <name evidence="2" type="ORF">ALEPTO_LOCUS2078</name>
</gene>
<dbReference type="OrthoDB" id="2342526at2759"/>
<evidence type="ECO:0000313" key="3">
    <source>
        <dbReference type="Proteomes" id="UP000789508"/>
    </source>
</evidence>